<organism evidence="3 4">
    <name type="scientific">Streptomyces globisporus C-1027</name>
    <dbReference type="NCBI Taxonomy" id="1172567"/>
    <lineage>
        <taxon>Bacteria</taxon>
        <taxon>Bacillati</taxon>
        <taxon>Actinomycetota</taxon>
        <taxon>Actinomycetes</taxon>
        <taxon>Kitasatosporales</taxon>
        <taxon>Streptomycetaceae</taxon>
        <taxon>Streptomyces</taxon>
    </lineage>
</organism>
<keyword evidence="2" id="KW-1133">Transmembrane helix</keyword>
<feature type="transmembrane region" description="Helical" evidence="2">
    <location>
        <begin position="166"/>
        <end position="184"/>
    </location>
</feature>
<dbReference type="GeneID" id="27786466"/>
<feature type="transmembrane region" description="Helical" evidence="2">
    <location>
        <begin position="81"/>
        <end position="102"/>
    </location>
</feature>
<evidence type="ECO:0000313" key="3">
    <source>
        <dbReference type="EMBL" id="ALU97022.1"/>
    </source>
</evidence>
<dbReference type="Proteomes" id="UP000064183">
    <property type="component" value="Chromosome"/>
</dbReference>
<feature type="transmembrane region" description="Helical" evidence="2">
    <location>
        <begin position="109"/>
        <end position="132"/>
    </location>
</feature>
<evidence type="ECO:0000256" key="1">
    <source>
        <dbReference type="SAM" id="MobiDB-lite"/>
    </source>
</evidence>
<evidence type="ECO:0008006" key="5">
    <source>
        <dbReference type="Google" id="ProtNLM"/>
    </source>
</evidence>
<evidence type="ECO:0000256" key="2">
    <source>
        <dbReference type="SAM" id="Phobius"/>
    </source>
</evidence>
<name>A0A0U3KM05_STRGL</name>
<dbReference type="EMBL" id="CP013738">
    <property type="protein sequence ID" value="ALU97022.1"/>
    <property type="molecule type" value="Genomic_DNA"/>
</dbReference>
<dbReference type="Pfam" id="PF08592">
    <property type="entry name" value="Anthrone_oxy"/>
    <property type="match status" value="1"/>
</dbReference>
<dbReference type="AlphaFoldDB" id="A0A0U3KM05"/>
<dbReference type="RefSeq" id="WP_010064078.1">
    <property type="nucleotide sequence ID" value="NZ_CP013738.1"/>
</dbReference>
<sequence>MSHYPPHAAPYPTGPARPGGRPPGGDRITAPLLVASVLCTGLMAGLFFAYDISVMPGLAELDDTAYAAAMQRFNAAIDGSALFGLVFLATLGLTVAAAIVAFRRKRRAVALPLAVAAACYLLVLVVTVAVSLPLNADLAALGDPASAQDVHAVIDDFKAVWVPVNVFRTLFCVLSLGALCAALLRYGKPETPSALG</sequence>
<keyword evidence="2" id="KW-0812">Transmembrane</keyword>
<accession>A0A0U3KM05</accession>
<reference evidence="3 4" key="1">
    <citation type="journal article" date="2012" name="J. Bacteriol.">
        <title>Draft genome sequence of Streptomyces globisporus C-1027, which produces an antitumor antibiotic consisting of a nine-membered enediyne with a chromoprotein.</title>
        <authorList>
            <person name="Wang L."/>
            <person name="Wang S."/>
            <person name="He Q."/>
            <person name="Yu T."/>
            <person name="Li Q."/>
            <person name="Hong B."/>
        </authorList>
    </citation>
    <scope>NUCLEOTIDE SEQUENCE [LARGE SCALE GENOMIC DNA]</scope>
    <source>
        <strain evidence="3 4">C-1027</strain>
    </source>
</reference>
<keyword evidence="2" id="KW-0472">Membrane</keyword>
<feature type="transmembrane region" description="Helical" evidence="2">
    <location>
        <begin position="30"/>
        <end position="50"/>
    </location>
</feature>
<proteinExistence type="predicted"/>
<evidence type="ECO:0000313" key="4">
    <source>
        <dbReference type="Proteomes" id="UP000064183"/>
    </source>
</evidence>
<dbReference type="KEGG" id="sgb:WQO_29030"/>
<gene>
    <name evidence="3" type="ORF">WQO_29030</name>
</gene>
<protein>
    <recommendedName>
        <fullName evidence="5">DUF1772 domain-containing protein</fullName>
    </recommendedName>
</protein>
<dbReference type="InterPro" id="IPR013901">
    <property type="entry name" value="Anthrone_oxy"/>
</dbReference>
<feature type="region of interest" description="Disordered" evidence="1">
    <location>
        <begin position="1"/>
        <end position="22"/>
    </location>
</feature>
<dbReference type="STRING" id="1172567.WQO_29030"/>